<evidence type="ECO:0000313" key="3">
    <source>
        <dbReference type="Proteomes" id="UP000189933"/>
    </source>
</evidence>
<gene>
    <name evidence="2" type="ORF">SAMN02745885_00040</name>
</gene>
<name>A0A1T4L6C9_9FIRM</name>
<dbReference type="Pfam" id="PF01909">
    <property type="entry name" value="NTP_transf_2"/>
    <property type="match status" value="1"/>
</dbReference>
<dbReference type="InterPro" id="IPR002934">
    <property type="entry name" value="Polymerase_NTP_transf_dom"/>
</dbReference>
<dbReference type="GO" id="GO:0016779">
    <property type="term" value="F:nucleotidyltransferase activity"/>
    <property type="evidence" value="ECO:0007669"/>
    <property type="project" value="InterPro"/>
</dbReference>
<keyword evidence="3" id="KW-1185">Reference proteome</keyword>
<protein>
    <submittedName>
        <fullName evidence="2">Nucleotidyltransferase domain-containing protein</fullName>
    </submittedName>
</protein>
<reference evidence="3" key="1">
    <citation type="submission" date="2017-02" db="EMBL/GenBank/DDBJ databases">
        <authorList>
            <person name="Varghese N."/>
            <person name="Submissions S."/>
        </authorList>
    </citation>
    <scope>NUCLEOTIDE SEQUENCE [LARGE SCALE GENOMIC DNA]</scope>
    <source>
        <strain evidence="3">DSM 16521</strain>
    </source>
</reference>
<organism evidence="2 3">
    <name type="scientific">Carboxydocella sporoproducens DSM 16521</name>
    <dbReference type="NCBI Taxonomy" id="1121270"/>
    <lineage>
        <taxon>Bacteria</taxon>
        <taxon>Bacillati</taxon>
        <taxon>Bacillota</taxon>
        <taxon>Clostridia</taxon>
        <taxon>Eubacteriales</taxon>
        <taxon>Clostridiales Family XVI. Incertae Sedis</taxon>
        <taxon>Carboxydocella</taxon>
    </lineage>
</organism>
<dbReference type="CDD" id="cd05403">
    <property type="entry name" value="NT_KNTase_like"/>
    <property type="match status" value="1"/>
</dbReference>
<dbReference type="PANTHER" id="PTHR37030:SF1">
    <property type="entry name" value="NUCLEOTIDYLTRANSFERASE"/>
    <property type="match status" value="1"/>
</dbReference>
<feature type="domain" description="Polymerase nucleotidyl transferase" evidence="1">
    <location>
        <begin position="23"/>
        <end position="115"/>
    </location>
</feature>
<dbReference type="SUPFAM" id="SSF81301">
    <property type="entry name" value="Nucleotidyltransferase"/>
    <property type="match status" value="1"/>
</dbReference>
<keyword evidence="2" id="KW-0808">Transferase</keyword>
<evidence type="ECO:0000259" key="1">
    <source>
        <dbReference type="Pfam" id="PF01909"/>
    </source>
</evidence>
<sequence>MCYNKIKQLNQKAVIKMNEDVIQEMVNAIRTKFNPEQIIVFGSWARGEANEDSDIDFLVIMPDEIPNKRFLQIEIRKALRGFAIPKDVVVLSKNEISKYKNINGLVYKNALEEGRVYYGR</sequence>
<dbReference type="PANTHER" id="PTHR37030">
    <property type="entry name" value="NUCLEOTIDYLTRANSFERASE"/>
    <property type="match status" value="1"/>
</dbReference>
<dbReference type="Gene3D" id="3.30.460.10">
    <property type="entry name" value="Beta Polymerase, domain 2"/>
    <property type="match status" value="1"/>
</dbReference>
<accession>A0A1T4L6C9</accession>
<dbReference type="Proteomes" id="UP000189933">
    <property type="component" value="Unassembled WGS sequence"/>
</dbReference>
<dbReference type="EMBL" id="FUXM01000001">
    <property type="protein sequence ID" value="SJZ50163.1"/>
    <property type="molecule type" value="Genomic_DNA"/>
</dbReference>
<evidence type="ECO:0000313" key="2">
    <source>
        <dbReference type="EMBL" id="SJZ50163.1"/>
    </source>
</evidence>
<proteinExistence type="predicted"/>
<dbReference type="InterPro" id="IPR043519">
    <property type="entry name" value="NT_sf"/>
</dbReference>
<dbReference type="AlphaFoldDB" id="A0A1T4L6C9"/>